<dbReference type="AlphaFoldDB" id="A0A3S7V0M7"/>
<dbReference type="GO" id="GO:0006508">
    <property type="term" value="P:proteolysis"/>
    <property type="evidence" value="ECO:0007669"/>
    <property type="project" value="UniProtKB-KW"/>
</dbReference>
<evidence type="ECO:0000259" key="11">
    <source>
        <dbReference type="Pfam" id="PF07504"/>
    </source>
</evidence>
<feature type="domain" description="Peptidase M4 C-terminal" evidence="10">
    <location>
        <begin position="451"/>
        <end position="620"/>
    </location>
</feature>
<dbReference type="Pfam" id="PF07504">
    <property type="entry name" value="FTP"/>
    <property type="match status" value="1"/>
</dbReference>
<dbReference type="Gene3D" id="1.10.390.10">
    <property type="entry name" value="Neutral Protease Domain 2"/>
    <property type="match status" value="1"/>
</dbReference>
<dbReference type="GO" id="GO:0046872">
    <property type="term" value="F:metal ion binding"/>
    <property type="evidence" value="ECO:0007669"/>
    <property type="project" value="UniProtKB-KW"/>
</dbReference>
<feature type="region of interest" description="Disordered" evidence="7">
    <location>
        <begin position="30"/>
        <end position="69"/>
    </location>
</feature>
<evidence type="ECO:0000256" key="5">
    <source>
        <dbReference type="ARBA" id="ARBA00022833"/>
    </source>
</evidence>
<organism evidence="12">
    <name type="scientific">Racemicystis crocea</name>
    <dbReference type="NCBI Taxonomy" id="1707966"/>
    <lineage>
        <taxon>Bacteria</taxon>
        <taxon>Pseudomonadati</taxon>
        <taxon>Myxococcota</taxon>
        <taxon>Polyangia</taxon>
        <taxon>Polyangiales</taxon>
        <taxon>Polyangiaceae</taxon>
    </lineage>
</organism>
<feature type="domain" description="FTP" evidence="11">
    <location>
        <begin position="102"/>
        <end position="152"/>
    </location>
</feature>
<keyword evidence="5" id="KW-0862">Zinc</keyword>
<dbReference type="InterPro" id="IPR001570">
    <property type="entry name" value="Peptidase_M4_C_domain"/>
</dbReference>
<dbReference type="EMBL" id="MH908924">
    <property type="protein sequence ID" value="AYM54549.1"/>
    <property type="molecule type" value="Genomic_DNA"/>
</dbReference>
<proteinExistence type="predicted"/>
<dbReference type="Gene3D" id="3.10.170.10">
    <property type="match status" value="1"/>
</dbReference>
<accession>A0A3S7V0M7</accession>
<dbReference type="SUPFAM" id="SSF55486">
    <property type="entry name" value="Metalloproteases ('zincins'), catalytic domain"/>
    <property type="match status" value="1"/>
</dbReference>
<dbReference type="Pfam" id="PF01447">
    <property type="entry name" value="Peptidase_M4"/>
    <property type="match status" value="1"/>
</dbReference>
<dbReference type="Gene3D" id="3.10.450.490">
    <property type="match status" value="1"/>
</dbReference>
<feature type="chain" id="PRO_5019247720" evidence="8">
    <location>
        <begin position="30"/>
        <end position="900"/>
    </location>
</feature>
<protein>
    <submittedName>
        <fullName evidence="12">Thermolysin metallopeptidase</fullName>
    </submittedName>
</protein>
<evidence type="ECO:0000256" key="1">
    <source>
        <dbReference type="ARBA" id="ARBA00022670"/>
    </source>
</evidence>
<name>A0A3S7V0M7_9BACT</name>
<dbReference type="InterPro" id="IPR013856">
    <property type="entry name" value="Peptidase_M4_domain"/>
</dbReference>
<dbReference type="PROSITE" id="PS51257">
    <property type="entry name" value="PROKAR_LIPOPROTEIN"/>
    <property type="match status" value="1"/>
</dbReference>
<keyword evidence="6" id="KW-0482">Metalloprotease</keyword>
<dbReference type="InterPro" id="IPR011096">
    <property type="entry name" value="FTP_domain"/>
</dbReference>
<keyword evidence="4" id="KW-0378">Hydrolase</keyword>
<dbReference type="PANTHER" id="PTHR33794:SF1">
    <property type="entry name" value="BACILLOLYSIN"/>
    <property type="match status" value="1"/>
</dbReference>
<dbReference type="GO" id="GO:0004222">
    <property type="term" value="F:metalloendopeptidase activity"/>
    <property type="evidence" value="ECO:0007669"/>
    <property type="project" value="InterPro"/>
</dbReference>
<evidence type="ECO:0000256" key="3">
    <source>
        <dbReference type="ARBA" id="ARBA00022729"/>
    </source>
</evidence>
<feature type="domain" description="Peptidase M4" evidence="9">
    <location>
        <begin position="315"/>
        <end position="437"/>
    </location>
</feature>
<dbReference type="Gene3D" id="2.60.120.380">
    <property type="match status" value="1"/>
</dbReference>
<dbReference type="InterPro" id="IPR050728">
    <property type="entry name" value="Zinc_Metalloprotease_M4"/>
</dbReference>
<keyword evidence="2" id="KW-0479">Metal-binding</keyword>
<evidence type="ECO:0000256" key="7">
    <source>
        <dbReference type="SAM" id="MobiDB-lite"/>
    </source>
</evidence>
<dbReference type="PANTHER" id="PTHR33794">
    <property type="entry name" value="BACILLOLYSIN"/>
    <property type="match status" value="1"/>
</dbReference>
<dbReference type="Pfam" id="PF02868">
    <property type="entry name" value="Peptidase_M4_C"/>
    <property type="match status" value="1"/>
</dbReference>
<dbReference type="InterPro" id="IPR027268">
    <property type="entry name" value="Peptidase_M4/M1_CTD_sf"/>
</dbReference>
<keyword evidence="1" id="KW-0645">Protease</keyword>
<evidence type="ECO:0000256" key="8">
    <source>
        <dbReference type="SAM" id="SignalP"/>
    </source>
</evidence>
<keyword evidence="3 8" id="KW-0732">Signal</keyword>
<evidence type="ECO:0000313" key="12">
    <source>
        <dbReference type="EMBL" id="AYM54549.1"/>
    </source>
</evidence>
<evidence type="ECO:0000256" key="6">
    <source>
        <dbReference type="ARBA" id="ARBA00023049"/>
    </source>
</evidence>
<evidence type="ECO:0000259" key="10">
    <source>
        <dbReference type="Pfam" id="PF02868"/>
    </source>
</evidence>
<evidence type="ECO:0000256" key="2">
    <source>
        <dbReference type="ARBA" id="ARBA00022723"/>
    </source>
</evidence>
<sequence>MKTRSCWGTRSWSRIGIAAVLAIATGACGAGSDPAEQNGDAPENDPESTATAQKVSTAVPSSPSRREHKREAEQKMAAKAAQQISTKALEALKPELRLGALDTLRPVNAHPFENGSGSVRAAHYHNGLRVIGSSLIIHTDEAGHTRSVTNALRPEIRISTSPTLDPQQAVEVAKADPERLPYREEPDVELAILPMEELVVKATGRPPEAGDRDLNAEQLERVVRSHRLVYVVDTDEEDTRAEHPTRQMRYLVDAHTGEIVRQRSRVNHSAANNLGLSMYKYPDSDTTFSNQVSLDTSWDSPWFDPSVYRYIMEDTVRSFYVQDNDSLWWYGANNLYSGDGFWGDGLAFAGDGSASTKNRQTAMVDAKWALQATWDMFDRVFQRQGPDDDFYDANCLVHEQTNWNDAEYRGLTGNIYVGDGSTRTSLDTLAHEYGHAFDDFEADLRECNNGEACGLSEANGDIVAVMTNYYVYNRGLLHGNSTIPDGTHSVNTGANSIDYWGLFNGRSFKDPKFPYYFSSIGSENEHDALGPMVAAFFFLARGASVDPNSNTFSYYLPWGMDGIGIHAASRIWYRAMTNYFTDTTTYANADDALIQAAKDLFGDTQPEKPEVAAVRNAMAAANFSSRASSYVMPPAYTESEPNDSQSQINWVPKPVDVNVPAGKPNRKEVFGNAGTNQEDWFQVWVPDGYALKVSLVPTLGNDHDLYVIEEGAAVGSWSTNAGSVTDTRSLPYVQNTSSGHKSYNILVSGYNSGTSGAYHLYIDWLPACSSAAGSEQAFGTTMAGCAGTVTWANRANLCGVGSHVCSAQEWLDRRGSTVPGHNYWTNDDLKFSGTGTNSCSASATTGNSCGANPMRVCSPTQADPEGNLCNWTGCGLDSTSNMYFGGCTNNTTAGTLCCLN</sequence>
<evidence type="ECO:0000256" key="4">
    <source>
        <dbReference type="ARBA" id="ARBA00022801"/>
    </source>
</evidence>
<feature type="compositionally biased region" description="Polar residues" evidence="7">
    <location>
        <begin position="47"/>
        <end position="63"/>
    </location>
</feature>
<evidence type="ECO:0000259" key="9">
    <source>
        <dbReference type="Pfam" id="PF01447"/>
    </source>
</evidence>
<feature type="signal peptide" evidence="8">
    <location>
        <begin position="1"/>
        <end position="29"/>
    </location>
</feature>
<reference evidence="12" key="1">
    <citation type="journal article" date="2018" name="J. Ind. Microbiol. Biotechnol.">
        <title>Genome mining reveals uncommon alkylpyrones as type III PKS products from myxobacteria.</title>
        <authorList>
            <person name="Hug J.J."/>
            <person name="Panter F."/>
            <person name="Krug D."/>
            <person name="Muller R."/>
        </authorList>
    </citation>
    <scope>NUCLEOTIDE SEQUENCE</scope>
    <source>
        <strain evidence="12">SBSr021</strain>
    </source>
</reference>